<evidence type="ECO:0000313" key="10">
    <source>
        <dbReference type="Proteomes" id="UP000280586"/>
    </source>
</evidence>
<dbReference type="AlphaFoldDB" id="A0A9N7PJW9"/>
<dbReference type="Gene3D" id="1.10.260.50">
    <property type="match status" value="1"/>
</dbReference>
<dbReference type="EMBL" id="CP099799">
    <property type="protein sequence ID" value="USR99980.1"/>
    <property type="molecule type" value="Genomic_DNA"/>
</dbReference>
<evidence type="ECO:0000256" key="2">
    <source>
        <dbReference type="ARBA" id="ARBA00006490"/>
    </source>
</evidence>
<evidence type="ECO:0000256" key="6">
    <source>
        <dbReference type="ARBA" id="ARBA00023014"/>
    </source>
</evidence>
<evidence type="ECO:0000313" key="8">
    <source>
        <dbReference type="EMBL" id="AYE33402.1"/>
    </source>
</evidence>
<keyword evidence="6" id="KW-0411">Iron-sulfur</keyword>
<dbReference type="RefSeq" id="WP_120140463.1">
    <property type="nucleotide sequence ID" value="NZ_CP023671.1"/>
</dbReference>
<dbReference type="PANTHER" id="PTHR11601">
    <property type="entry name" value="CYSTEINE DESULFURYLASE FAMILY MEMBER"/>
    <property type="match status" value="1"/>
</dbReference>
<evidence type="ECO:0000256" key="5">
    <source>
        <dbReference type="ARBA" id="ARBA00023004"/>
    </source>
</evidence>
<reference evidence="9" key="2">
    <citation type="submission" date="2022-06" db="EMBL/GenBank/DDBJ databases">
        <authorList>
            <person name="Holder M.E."/>
            <person name="Ajami N.J."/>
            <person name="Petrosino J.F."/>
        </authorList>
    </citation>
    <scope>NUCLEOTIDE SEQUENCE</scope>
    <source>
        <strain evidence="9">RMA 8861</strain>
    </source>
</reference>
<feature type="domain" description="Aminotransferase class V" evidence="7">
    <location>
        <begin position="3"/>
        <end position="364"/>
    </location>
</feature>
<dbReference type="FunFam" id="3.40.640.10:FF:000084">
    <property type="entry name" value="IscS-like cysteine desulfurase"/>
    <property type="match status" value="1"/>
</dbReference>
<dbReference type="Proteomes" id="UP001055437">
    <property type="component" value="Chromosome"/>
</dbReference>
<proteinExistence type="inferred from homology"/>
<dbReference type="GO" id="GO:0031071">
    <property type="term" value="F:cysteine desulfurase activity"/>
    <property type="evidence" value="ECO:0007669"/>
    <property type="project" value="UniProtKB-ARBA"/>
</dbReference>
<dbReference type="SUPFAM" id="SSF53383">
    <property type="entry name" value="PLP-dependent transferases"/>
    <property type="match status" value="1"/>
</dbReference>
<dbReference type="Gene3D" id="3.40.640.10">
    <property type="entry name" value="Type I PLP-dependent aspartate aminotransferase-like (Major domain)"/>
    <property type="match status" value="1"/>
</dbReference>
<comment type="cofactor">
    <cofactor evidence="1">
        <name>pyridoxal 5'-phosphate</name>
        <dbReference type="ChEBI" id="CHEBI:597326"/>
    </cofactor>
</comment>
<dbReference type="Gene3D" id="3.90.1150.10">
    <property type="entry name" value="Aspartate Aminotransferase, domain 1"/>
    <property type="match status" value="1"/>
</dbReference>
<dbReference type="InterPro" id="IPR015424">
    <property type="entry name" value="PyrdxlP-dep_Trfase"/>
</dbReference>
<evidence type="ECO:0000313" key="9">
    <source>
        <dbReference type="EMBL" id="USR99980.1"/>
    </source>
</evidence>
<dbReference type="Pfam" id="PF00266">
    <property type="entry name" value="Aminotran_5"/>
    <property type="match status" value="1"/>
</dbReference>
<dbReference type="PIRSF" id="PIRSF005572">
    <property type="entry name" value="NifS"/>
    <property type="match status" value="1"/>
</dbReference>
<dbReference type="PANTHER" id="PTHR11601:SF50">
    <property type="entry name" value="CYSTEINE DESULFURASE ISCS 2-RELATED"/>
    <property type="match status" value="1"/>
</dbReference>
<dbReference type="Proteomes" id="UP000280586">
    <property type="component" value="Chromosome"/>
</dbReference>
<evidence type="ECO:0000313" key="11">
    <source>
        <dbReference type="Proteomes" id="UP001055437"/>
    </source>
</evidence>
<dbReference type="KEGG" id="csep:CP523_02460"/>
<comment type="similarity">
    <text evidence="2">Belongs to the class-V pyridoxal-phosphate-dependent aminotransferase family. NifS/IscS subfamily.</text>
</comment>
<evidence type="ECO:0000259" key="7">
    <source>
        <dbReference type="Pfam" id="PF00266"/>
    </source>
</evidence>
<dbReference type="GO" id="GO:0051536">
    <property type="term" value="F:iron-sulfur cluster binding"/>
    <property type="evidence" value="ECO:0007669"/>
    <property type="project" value="UniProtKB-KW"/>
</dbReference>
<dbReference type="InterPro" id="IPR016454">
    <property type="entry name" value="Cysteine_dSase"/>
</dbReference>
<evidence type="ECO:0000256" key="3">
    <source>
        <dbReference type="ARBA" id="ARBA00022723"/>
    </source>
</evidence>
<gene>
    <name evidence="8" type="ORF">CP523_02460</name>
    <name evidence="9" type="ORF">NH397_10790</name>
</gene>
<evidence type="ECO:0000256" key="4">
    <source>
        <dbReference type="ARBA" id="ARBA00022898"/>
    </source>
</evidence>
<dbReference type="InterPro" id="IPR015421">
    <property type="entry name" value="PyrdxlP-dep_Trfase_major"/>
</dbReference>
<keyword evidence="5" id="KW-0408">Iron</keyword>
<name>A0A9N7PJW9_CLOSE</name>
<accession>A0A9N7PJW9</accession>
<keyword evidence="4" id="KW-0663">Pyridoxal phosphate</keyword>
<keyword evidence="11" id="KW-1185">Reference proteome</keyword>
<reference evidence="8 10" key="1">
    <citation type="submission" date="2017-09" db="EMBL/GenBank/DDBJ databases">
        <authorList>
            <person name="Thomas P."/>
            <person name="Seyboldt C."/>
        </authorList>
    </citation>
    <scope>NUCLEOTIDE SEQUENCE [LARGE SCALE GENOMIC DNA]</scope>
    <source>
        <strain evidence="8 10">DSM 7534</strain>
    </source>
</reference>
<evidence type="ECO:0000256" key="1">
    <source>
        <dbReference type="ARBA" id="ARBA00001933"/>
    </source>
</evidence>
<organism evidence="8 10">
    <name type="scientific">Clostridium septicum</name>
    <dbReference type="NCBI Taxonomy" id="1504"/>
    <lineage>
        <taxon>Bacteria</taxon>
        <taxon>Bacillati</taxon>
        <taxon>Bacillota</taxon>
        <taxon>Clostridia</taxon>
        <taxon>Eubacteriales</taxon>
        <taxon>Clostridiaceae</taxon>
        <taxon>Clostridium</taxon>
    </lineage>
</organism>
<sequence length="381" mass="42581">MGIYFDNSSTTKPYEEVINEVVRGMREVYGNPSSLHGLGIKAEKKLNEVREYLSSTINSSKDEIYFTSGGSESNNLIINGLVKSGHHLITTVFEHHSVLKVCERLEKEGVKVTYLDVDEYGRISLEDLKESITKNTVLVSIMHVNNEMGTIQDIESIGKIIKENSSRAKFHVDAVQSYGKLPIDVKKMNIDMLSVAGHKFHGPKGSGFTFIKKGIVLNPLISGGSQESGVRAGTQNLPAIMGLKKAAEMVIENIDYNYKKVLDIKSYMISRLENIKDIRINSPLDKNFTPYILNVSFRGIKAEVLLHLLEEQDIYVSTGSACTSKSSISKGSYVMKSLKISKADIESAIRFSFSEENSKEEVNKVIEVLENSLKFLRRVKR</sequence>
<dbReference type="InterPro" id="IPR000192">
    <property type="entry name" value="Aminotrans_V_dom"/>
</dbReference>
<keyword evidence="3" id="KW-0479">Metal-binding</keyword>
<dbReference type="InterPro" id="IPR015422">
    <property type="entry name" value="PyrdxlP-dep_Trfase_small"/>
</dbReference>
<dbReference type="EMBL" id="CP023671">
    <property type="protein sequence ID" value="AYE33402.1"/>
    <property type="molecule type" value="Genomic_DNA"/>
</dbReference>
<protein>
    <submittedName>
        <fullName evidence="8 9">Cysteine desulfurase</fullName>
    </submittedName>
</protein>
<dbReference type="GO" id="GO:0046872">
    <property type="term" value="F:metal ion binding"/>
    <property type="evidence" value="ECO:0007669"/>
    <property type="project" value="UniProtKB-KW"/>
</dbReference>
<dbReference type="GeneID" id="303559540"/>